<dbReference type="KEGG" id="pcx:LPB68_16835"/>
<dbReference type="Pfam" id="PF00672">
    <property type="entry name" value="HAMP"/>
    <property type="match status" value="1"/>
</dbReference>
<dbReference type="CDD" id="cd06225">
    <property type="entry name" value="HAMP"/>
    <property type="match status" value="1"/>
</dbReference>
<accession>A0A167ASR4</accession>
<protein>
    <submittedName>
        <fullName evidence="9">Histidine kinase</fullName>
    </submittedName>
</protein>
<keyword evidence="2" id="KW-1003">Cell membrane</keyword>
<keyword evidence="3" id="KW-0597">Phosphoprotein</keyword>
<keyword evidence="10" id="KW-1185">Reference proteome</keyword>
<dbReference type="InterPro" id="IPR010559">
    <property type="entry name" value="Sig_transdc_His_kin_internal"/>
</dbReference>
<evidence type="ECO:0000256" key="2">
    <source>
        <dbReference type="ARBA" id="ARBA00022475"/>
    </source>
</evidence>
<dbReference type="Pfam" id="PF06580">
    <property type="entry name" value="His_kinase"/>
    <property type="match status" value="1"/>
</dbReference>
<keyword evidence="5 9" id="KW-0418">Kinase</keyword>
<keyword evidence="7" id="KW-1133">Transmembrane helix</keyword>
<dbReference type="InterPro" id="IPR036890">
    <property type="entry name" value="HATPase_C_sf"/>
</dbReference>
<sequence length="613" mass="70980">MGFGKVITFVKDKVHTKFSLFSKMNILIIILFIPIIIVYTFSNDVSFNVVSKELKTSSTKQIAFLSSQIDSRINQMMDFTITFSKDPNVQKFNGLNIWDDNYSRMQTRFVIQEKMVLQSGVIDIWPAGYAVHSQQNKDIISNYDTPKTYDEDYLNRNMSGKWTYGNGESDYPEELESFYWFYSDSVTQQGMLTGSNLVIEASFSYKNIQNMLDTYKAGGQGDPLFYHNGNTPILNRSADKQLSSELITYLDGQSLKDTTQQVVELEGKDYLVNSIKSPHLGWHLVDVVPLDELLGPISFTRNLFYLCMFLLFVVGISASVLLYRNVQRPIRELVNGLRRVQRGDYSVRLHSNERSEFSFLFHRFNNMSRQIQDLIENVLNEKIRAREATLKQLQAQINPHFLYNCLGYIINMAQMKDEEAVVSMAYNLSSYYRYTTRMERETATIDEEIRLLINYLDIQKLRNGRIDYHIDISEKMLTLPIPRLMLQPIVENAVIHGIGKSYTAGEIRISGEMSNGFCRVYIDDDGPGLNPEEYEVLTRKMRDPLQEEMGCGLWNTSQRIIHQFGNNSYLNFKKSPLGGFRTEIIWEVSSEEEQHYYPTNKGDTQHADDHSRR</sequence>
<dbReference type="Gene3D" id="3.30.565.10">
    <property type="entry name" value="Histidine kinase-like ATPase, C-terminal domain"/>
    <property type="match status" value="1"/>
</dbReference>
<evidence type="ECO:0000313" key="10">
    <source>
        <dbReference type="Proteomes" id="UP000077134"/>
    </source>
</evidence>
<dbReference type="STRING" id="1763538.LPB68_16835"/>
<keyword evidence="7" id="KW-0812">Transmembrane</keyword>
<evidence type="ECO:0000256" key="5">
    <source>
        <dbReference type="ARBA" id="ARBA00022777"/>
    </source>
</evidence>
<dbReference type="PROSITE" id="PS50885">
    <property type="entry name" value="HAMP"/>
    <property type="match status" value="1"/>
</dbReference>
<dbReference type="GO" id="GO:0005886">
    <property type="term" value="C:plasma membrane"/>
    <property type="evidence" value="ECO:0007669"/>
    <property type="project" value="UniProtKB-SubCell"/>
</dbReference>
<dbReference type="Proteomes" id="UP000077134">
    <property type="component" value="Unassembled WGS sequence"/>
</dbReference>
<dbReference type="InterPro" id="IPR050640">
    <property type="entry name" value="Bact_2-comp_sensor_kinase"/>
</dbReference>
<dbReference type="RefSeq" id="WP_068661137.1">
    <property type="nucleotide sequence ID" value="NZ_CP017770.1"/>
</dbReference>
<dbReference type="AlphaFoldDB" id="A0A167ASR4"/>
<evidence type="ECO:0000256" key="3">
    <source>
        <dbReference type="ARBA" id="ARBA00022553"/>
    </source>
</evidence>
<dbReference type="EMBL" id="LSFN01000040">
    <property type="protein sequence ID" value="OAB71388.1"/>
    <property type="molecule type" value="Genomic_DNA"/>
</dbReference>
<organism evidence="9 10">
    <name type="scientific">Paenibacillus crassostreae</name>
    <dbReference type="NCBI Taxonomy" id="1763538"/>
    <lineage>
        <taxon>Bacteria</taxon>
        <taxon>Bacillati</taxon>
        <taxon>Bacillota</taxon>
        <taxon>Bacilli</taxon>
        <taxon>Bacillales</taxon>
        <taxon>Paenibacillaceae</taxon>
        <taxon>Paenibacillus</taxon>
    </lineage>
</organism>
<name>A0A167ASR4_9BACL</name>
<dbReference type="SUPFAM" id="SSF158472">
    <property type="entry name" value="HAMP domain-like"/>
    <property type="match status" value="1"/>
</dbReference>
<feature type="transmembrane region" description="Helical" evidence="7">
    <location>
        <begin position="20"/>
        <end position="41"/>
    </location>
</feature>
<dbReference type="Pfam" id="PF02518">
    <property type="entry name" value="HATPase_c"/>
    <property type="match status" value="1"/>
</dbReference>
<evidence type="ECO:0000256" key="4">
    <source>
        <dbReference type="ARBA" id="ARBA00022679"/>
    </source>
</evidence>
<keyword evidence="4" id="KW-0808">Transferase</keyword>
<proteinExistence type="predicted"/>
<dbReference type="InterPro" id="IPR003660">
    <property type="entry name" value="HAMP_dom"/>
</dbReference>
<comment type="subcellular location">
    <subcellularLocation>
        <location evidence="1">Cell membrane</location>
        <topology evidence="1">Multi-pass membrane protein</topology>
    </subcellularLocation>
</comment>
<dbReference type="GO" id="GO:0000155">
    <property type="term" value="F:phosphorelay sensor kinase activity"/>
    <property type="evidence" value="ECO:0007669"/>
    <property type="project" value="InterPro"/>
</dbReference>
<evidence type="ECO:0000256" key="1">
    <source>
        <dbReference type="ARBA" id="ARBA00004651"/>
    </source>
</evidence>
<dbReference type="Gene3D" id="1.10.287.130">
    <property type="match status" value="1"/>
</dbReference>
<dbReference type="OrthoDB" id="2521939at2"/>
<dbReference type="SMART" id="SM00304">
    <property type="entry name" value="HAMP"/>
    <property type="match status" value="1"/>
</dbReference>
<evidence type="ECO:0000256" key="7">
    <source>
        <dbReference type="SAM" id="Phobius"/>
    </source>
</evidence>
<reference evidence="9 10" key="1">
    <citation type="submission" date="2016-02" db="EMBL/GenBank/DDBJ databases">
        <title>Paenibacillus sp. LPB0068, isolated from Crassostrea gigas.</title>
        <authorList>
            <person name="Shin S.-K."/>
            <person name="Yi H."/>
        </authorList>
    </citation>
    <scope>NUCLEOTIDE SEQUENCE [LARGE SCALE GENOMIC DNA]</scope>
    <source>
        <strain evidence="9 10">LPB0068</strain>
    </source>
</reference>
<evidence type="ECO:0000256" key="6">
    <source>
        <dbReference type="ARBA" id="ARBA00023136"/>
    </source>
</evidence>
<dbReference type="PANTHER" id="PTHR34220:SF7">
    <property type="entry name" value="SENSOR HISTIDINE KINASE YPDA"/>
    <property type="match status" value="1"/>
</dbReference>
<gene>
    <name evidence="9" type="ORF">PNBC_19705</name>
</gene>
<keyword evidence="6 7" id="KW-0472">Membrane</keyword>
<dbReference type="Gene3D" id="3.30.450.20">
    <property type="entry name" value="PAS domain"/>
    <property type="match status" value="1"/>
</dbReference>
<comment type="caution">
    <text evidence="9">The sequence shown here is derived from an EMBL/GenBank/DDBJ whole genome shotgun (WGS) entry which is preliminary data.</text>
</comment>
<evidence type="ECO:0000313" key="9">
    <source>
        <dbReference type="EMBL" id="OAB71388.1"/>
    </source>
</evidence>
<feature type="transmembrane region" description="Helical" evidence="7">
    <location>
        <begin position="303"/>
        <end position="323"/>
    </location>
</feature>
<dbReference type="SUPFAM" id="SSF55874">
    <property type="entry name" value="ATPase domain of HSP90 chaperone/DNA topoisomerase II/histidine kinase"/>
    <property type="match status" value="1"/>
</dbReference>
<feature type="domain" description="HAMP" evidence="8">
    <location>
        <begin position="324"/>
        <end position="376"/>
    </location>
</feature>
<dbReference type="InterPro" id="IPR003594">
    <property type="entry name" value="HATPase_dom"/>
</dbReference>
<dbReference type="PANTHER" id="PTHR34220">
    <property type="entry name" value="SENSOR HISTIDINE KINASE YPDA"/>
    <property type="match status" value="1"/>
</dbReference>
<evidence type="ECO:0000259" key="8">
    <source>
        <dbReference type="PROSITE" id="PS50885"/>
    </source>
</evidence>